<evidence type="ECO:0000313" key="3">
    <source>
        <dbReference type="Proteomes" id="UP000323917"/>
    </source>
</evidence>
<dbReference type="Proteomes" id="UP000323917">
    <property type="component" value="Chromosome"/>
</dbReference>
<evidence type="ECO:0000313" key="2">
    <source>
        <dbReference type="EMBL" id="QEG32803.1"/>
    </source>
</evidence>
<name>A0A5B9QEP6_9BACT</name>
<dbReference type="Pfam" id="PF05150">
    <property type="entry name" value="Legionella_OMP"/>
    <property type="match status" value="1"/>
</dbReference>
<organism evidence="2 3">
    <name type="scientific">Bythopirellula goksoeyrii</name>
    <dbReference type="NCBI Taxonomy" id="1400387"/>
    <lineage>
        <taxon>Bacteria</taxon>
        <taxon>Pseudomonadati</taxon>
        <taxon>Planctomycetota</taxon>
        <taxon>Planctomycetia</taxon>
        <taxon>Pirellulales</taxon>
        <taxon>Lacipirellulaceae</taxon>
        <taxon>Bythopirellula</taxon>
    </lineage>
</organism>
<gene>
    <name evidence="2" type="ORF">Pr1d_00630</name>
</gene>
<feature type="signal peptide" evidence="1">
    <location>
        <begin position="1"/>
        <end position="25"/>
    </location>
</feature>
<proteinExistence type="predicted"/>
<dbReference type="OrthoDB" id="248064at2"/>
<accession>A0A5B9QEP6</accession>
<keyword evidence="1" id="KW-0732">Signal</keyword>
<dbReference type="AlphaFoldDB" id="A0A5B9QEP6"/>
<dbReference type="KEGG" id="bgok:Pr1d_00630"/>
<keyword evidence="3" id="KW-1185">Reference proteome</keyword>
<reference evidence="2 3" key="1">
    <citation type="submission" date="2019-08" db="EMBL/GenBank/DDBJ databases">
        <title>Deep-cultivation of Planctomycetes and their phenomic and genomic characterization uncovers novel biology.</title>
        <authorList>
            <person name="Wiegand S."/>
            <person name="Jogler M."/>
            <person name="Boedeker C."/>
            <person name="Pinto D."/>
            <person name="Vollmers J."/>
            <person name="Rivas-Marin E."/>
            <person name="Kohn T."/>
            <person name="Peeters S.H."/>
            <person name="Heuer A."/>
            <person name="Rast P."/>
            <person name="Oberbeckmann S."/>
            <person name="Bunk B."/>
            <person name="Jeske O."/>
            <person name="Meyerdierks A."/>
            <person name="Storesund J.E."/>
            <person name="Kallscheuer N."/>
            <person name="Luecker S."/>
            <person name="Lage O.M."/>
            <person name="Pohl T."/>
            <person name="Merkel B.J."/>
            <person name="Hornburger P."/>
            <person name="Mueller R.-W."/>
            <person name="Bruemmer F."/>
            <person name="Labrenz M."/>
            <person name="Spormann A.M."/>
            <person name="Op den Camp H."/>
            <person name="Overmann J."/>
            <person name="Amann R."/>
            <person name="Jetten M.S.M."/>
            <person name="Mascher T."/>
            <person name="Medema M.H."/>
            <person name="Devos D.P."/>
            <person name="Kaster A.-K."/>
            <person name="Ovreas L."/>
            <person name="Rohde M."/>
            <person name="Galperin M.Y."/>
            <person name="Jogler C."/>
        </authorList>
    </citation>
    <scope>NUCLEOTIDE SEQUENCE [LARGE SCALE GENOMIC DNA]</scope>
    <source>
        <strain evidence="2 3">Pr1d</strain>
    </source>
</reference>
<dbReference type="InterPro" id="IPR007825">
    <property type="entry name" value="Major_OMP_Legionella"/>
</dbReference>
<protein>
    <submittedName>
        <fullName evidence="2">Uncharacterized protein</fullName>
    </submittedName>
</protein>
<feature type="chain" id="PRO_5022780101" evidence="1">
    <location>
        <begin position="26"/>
        <end position="427"/>
    </location>
</feature>
<dbReference type="RefSeq" id="WP_148071635.1">
    <property type="nucleotide sequence ID" value="NZ_CP042913.1"/>
</dbReference>
<evidence type="ECO:0000256" key="1">
    <source>
        <dbReference type="SAM" id="SignalP"/>
    </source>
</evidence>
<sequence precursor="true">MKFRFRRAAALAVSLALLAAQTADAANPREYQTASSAANQASDSWSNYNEIEQCDYFGTCNAGSCNTGCSGGSGGNLGLGNALCCHDSQLFFYGDYIYARACFSEALAYIVSDPNDPQGGQSIVEYDMDYVSSYRFGGGINFCDCGGAIVFNFARYQSEGDFDVTDTSASTGTTIFGPYEVDAPGDNGSLQGNLDVDVKSYDLGVAKTIPLGCPLGCCSSGCCDSCCGDTCCDTCCGGGSSCGCGSGCGCCPCPAWDITWTAGVRFAEVDWARNNLAIANNGDEIDSATTRLDFNGAGARVGFMGRRYFGRSGCVSAYAKGDISLLVGDMNISTYTTDDPDGSAPLTLRSYSNSGCRVIPVTEIEAGVSAQVTNNIQLSSGYFIAAWHDLGIRDEYDWTTPGLQLNNFDDANILGFDGFFARAVVSY</sequence>
<dbReference type="EMBL" id="CP042913">
    <property type="protein sequence ID" value="QEG32803.1"/>
    <property type="molecule type" value="Genomic_DNA"/>
</dbReference>